<evidence type="ECO:0000313" key="2">
    <source>
        <dbReference type="EMBL" id="KIM30680.1"/>
    </source>
</evidence>
<reference evidence="2 3" key="1">
    <citation type="submission" date="2014-04" db="EMBL/GenBank/DDBJ databases">
        <authorList>
            <consortium name="DOE Joint Genome Institute"/>
            <person name="Kuo A."/>
            <person name="Zuccaro A."/>
            <person name="Kohler A."/>
            <person name="Nagy L.G."/>
            <person name="Floudas D."/>
            <person name="Copeland A."/>
            <person name="Barry K.W."/>
            <person name="Cichocki N."/>
            <person name="Veneault-Fourrey C."/>
            <person name="LaButti K."/>
            <person name="Lindquist E.A."/>
            <person name="Lipzen A."/>
            <person name="Lundell T."/>
            <person name="Morin E."/>
            <person name="Murat C."/>
            <person name="Sun H."/>
            <person name="Tunlid A."/>
            <person name="Henrissat B."/>
            <person name="Grigoriev I.V."/>
            <person name="Hibbett D.S."/>
            <person name="Martin F."/>
            <person name="Nordberg H.P."/>
            <person name="Cantor M.N."/>
            <person name="Hua S.X."/>
        </authorList>
    </citation>
    <scope>NUCLEOTIDE SEQUENCE [LARGE SCALE GENOMIC DNA]</scope>
    <source>
        <strain evidence="2 3">MAFF 305830</strain>
    </source>
</reference>
<name>A0A0C3B1I2_SERVB</name>
<evidence type="ECO:0000313" key="3">
    <source>
        <dbReference type="Proteomes" id="UP000054097"/>
    </source>
</evidence>
<dbReference type="EMBL" id="KN824284">
    <property type="protein sequence ID" value="KIM30680.1"/>
    <property type="molecule type" value="Genomic_DNA"/>
</dbReference>
<dbReference type="Proteomes" id="UP000054097">
    <property type="component" value="Unassembled WGS sequence"/>
</dbReference>
<protein>
    <recommendedName>
        <fullName evidence="1">AAA protein C-terminal winged helix domain-containing protein</fullName>
    </recommendedName>
</protein>
<dbReference type="PANTHER" id="PTHR36168:SF1">
    <property type="entry name" value="ORC1-LIKE AAA ATPASE DOMAIN-CONTAINING PROTEIN"/>
    <property type="match status" value="1"/>
</dbReference>
<dbReference type="InterPro" id="IPR056808">
    <property type="entry name" value="HTH_AAA"/>
</dbReference>
<accession>A0A0C3B1I2</accession>
<dbReference type="InterPro" id="IPR027417">
    <property type="entry name" value="P-loop_NTPase"/>
</dbReference>
<gene>
    <name evidence="2" type="ORF">M408DRAFT_15575</name>
</gene>
<feature type="domain" description="AAA protein C-terminal winged helix" evidence="1">
    <location>
        <begin position="308"/>
        <end position="435"/>
    </location>
</feature>
<evidence type="ECO:0000259" key="1">
    <source>
        <dbReference type="Pfam" id="PF24913"/>
    </source>
</evidence>
<dbReference type="PANTHER" id="PTHR36168">
    <property type="entry name" value="CHROMOSOME 1, WHOLE GENOME SHOTGUN SEQUENCE"/>
    <property type="match status" value="1"/>
</dbReference>
<dbReference type="OrthoDB" id="511599at2759"/>
<dbReference type="SUPFAM" id="SSF52540">
    <property type="entry name" value="P-loop containing nucleoside triphosphate hydrolases"/>
    <property type="match status" value="1"/>
</dbReference>
<keyword evidence="3" id="KW-1185">Reference proteome</keyword>
<proteinExistence type="predicted"/>
<dbReference type="AlphaFoldDB" id="A0A0C3B1I2"/>
<reference evidence="3" key="2">
    <citation type="submission" date="2015-01" db="EMBL/GenBank/DDBJ databases">
        <title>Evolutionary Origins and Diversification of the Mycorrhizal Mutualists.</title>
        <authorList>
            <consortium name="DOE Joint Genome Institute"/>
            <consortium name="Mycorrhizal Genomics Consortium"/>
            <person name="Kohler A."/>
            <person name="Kuo A."/>
            <person name="Nagy L.G."/>
            <person name="Floudas D."/>
            <person name="Copeland A."/>
            <person name="Barry K.W."/>
            <person name="Cichocki N."/>
            <person name="Veneault-Fourrey C."/>
            <person name="LaButti K."/>
            <person name="Lindquist E.A."/>
            <person name="Lipzen A."/>
            <person name="Lundell T."/>
            <person name="Morin E."/>
            <person name="Murat C."/>
            <person name="Riley R."/>
            <person name="Ohm R."/>
            <person name="Sun H."/>
            <person name="Tunlid A."/>
            <person name="Henrissat B."/>
            <person name="Grigoriev I.V."/>
            <person name="Hibbett D.S."/>
            <person name="Martin F."/>
        </authorList>
    </citation>
    <scope>NUCLEOTIDE SEQUENCE [LARGE SCALE GENOMIC DNA]</scope>
    <source>
        <strain evidence="3">MAFF 305830</strain>
    </source>
</reference>
<dbReference type="Pfam" id="PF24913">
    <property type="entry name" value="WHD_AAA_fung"/>
    <property type="match status" value="1"/>
</dbReference>
<sequence length="468" mass="53216">MDAALTTMIGLGLVFVGGVAYVTWYKMRVLDKIEQAFAKGYDPALELASHIHPSDPDRLRRVEQTEIDAIIGGQETGHYWLLIGPKGSGKSNMVLGAMAAIDAEGVSICEAHPDLEVFRLRLGKALNFEYNEDTQTGLFQRRDPREGGPALDIERAFNKLEKVALRCHKETKRPLVLVFNNVHLFPNDDAGRNMLLQIQQRAESWSESGILTVVFISDDLWPYTTLRRNHNRMSVISITDLDPKASISALRRMRKHRPYNDADNEELLAETTAIVGGRLSFLSKVSRARDMIAQATRMMQEEKQWLLSQIGLIKDCDDDVMDEQKWSSCTWLLLREFVKIRREQEKERYERIAAGEKVSEDALPLPVIPFYQCRSIMTRTDFLEALDVLNIISIDIKLGVRPDSMLILQAAQEVVEEDGFDDLLQNVRDRIDEIESLHRTAEVTFKDLGDGEKKAVVDLLTTRTGSRW</sequence>
<dbReference type="HOGENOM" id="CLU_021105_0_0_1"/>
<organism evidence="2 3">
    <name type="scientific">Serendipita vermifera MAFF 305830</name>
    <dbReference type="NCBI Taxonomy" id="933852"/>
    <lineage>
        <taxon>Eukaryota</taxon>
        <taxon>Fungi</taxon>
        <taxon>Dikarya</taxon>
        <taxon>Basidiomycota</taxon>
        <taxon>Agaricomycotina</taxon>
        <taxon>Agaricomycetes</taxon>
        <taxon>Sebacinales</taxon>
        <taxon>Serendipitaceae</taxon>
        <taxon>Serendipita</taxon>
    </lineage>
</organism>
<dbReference type="STRING" id="933852.A0A0C3B1I2"/>